<dbReference type="PANTHER" id="PTHR44942:SF4">
    <property type="entry name" value="METHYLTRANSFERASE TYPE 11 DOMAIN-CONTAINING PROTEIN"/>
    <property type="match status" value="1"/>
</dbReference>
<keyword evidence="3 5" id="KW-0808">Transferase</keyword>
<protein>
    <submittedName>
        <fullName evidence="5">SAM-dependent methyltransferase</fullName>
    </submittedName>
</protein>
<evidence type="ECO:0000313" key="6">
    <source>
        <dbReference type="Proteomes" id="UP000240912"/>
    </source>
</evidence>
<dbReference type="CDD" id="cd02440">
    <property type="entry name" value="AdoMet_MTases"/>
    <property type="match status" value="1"/>
</dbReference>
<comment type="caution">
    <text evidence="5">The sequence shown here is derived from an EMBL/GenBank/DDBJ whole genome shotgun (WGS) entry which is preliminary data.</text>
</comment>
<dbReference type="Gene3D" id="3.40.50.150">
    <property type="entry name" value="Vaccinia Virus protein VP39"/>
    <property type="match status" value="1"/>
</dbReference>
<accession>A0A2T3HLU6</accession>
<dbReference type="InterPro" id="IPR029063">
    <property type="entry name" value="SAM-dependent_MTases_sf"/>
</dbReference>
<proteinExistence type="inferred from homology"/>
<reference evidence="5 6" key="1">
    <citation type="submission" date="2018-03" db="EMBL/GenBank/DDBJ databases">
        <authorList>
            <person name="Keele B.F."/>
        </authorList>
    </citation>
    <scope>NUCLEOTIDE SEQUENCE [LARGE SCALE GENOMIC DNA]</scope>
    <source>
        <strain evidence="5 6">YL28-9</strain>
    </source>
</reference>
<dbReference type="GO" id="GO:0032259">
    <property type="term" value="P:methylation"/>
    <property type="evidence" value="ECO:0007669"/>
    <property type="project" value="UniProtKB-KW"/>
</dbReference>
<dbReference type="SUPFAM" id="SSF53335">
    <property type="entry name" value="S-adenosyl-L-methionine-dependent methyltransferases"/>
    <property type="match status" value="1"/>
</dbReference>
<gene>
    <name evidence="5" type="ORF">C7T94_12800</name>
</gene>
<evidence type="ECO:0000256" key="2">
    <source>
        <dbReference type="ARBA" id="ARBA00022603"/>
    </source>
</evidence>
<dbReference type="AlphaFoldDB" id="A0A2T3HLU6"/>
<dbReference type="EMBL" id="PYLS01000005">
    <property type="protein sequence ID" value="PST83438.1"/>
    <property type="molecule type" value="Genomic_DNA"/>
</dbReference>
<keyword evidence="6" id="KW-1185">Reference proteome</keyword>
<comment type="similarity">
    <text evidence="1">Belongs to the methyltransferase superfamily.</text>
</comment>
<name>A0A2T3HLU6_9SPHI</name>
<sequence length="274" mass="29948">MGSKQLIDPAIEEFYSGGSEEARLQLGLGPLELERNKELIGRFLPEGGGAIADVGGGPGVYAAWLANLGHEVTLIDPVTRHVAAARNKAAKMRRPFRALEAEARNLPLADRSMDLVVLHGPLYHLQERADRLKALLEARRVLKPQGVVLAFAINHSASTVVGLLNGMIHQPGFRDMCLAELQTGLHEPLGNTPGMLPKAFFHRPEELKAELEEAGFSAPALFAVEGMIWLDSKYFETRGDQQKKEAMFGLLRATETNEALLAWSPHMMGVGRTS</sequence>
<feature type="domain" description="Methyltransferase type 11" evidence="4">
    <location>
        <begin position="53"/>
        <end position="149"/>
    </location>
</feature>
<evidence type="ECO:0000313" key="5">
    <source>
        <dbReference type="EMBL" id="PST83438.1"/>
    </source>
</evidence>
<dbReference type="InterPro" id="IPR013216">
    <property type="entry name" value="Methyltransf_11"/>
</dbReference>
<dbReference type="Pfam" id="PF08241">
    <property type="entry name" value="Methyltransf_11"/>
    <property type="match status" value="1"/>
</dbReference>
<dbReference type="GO" id="GO:0008757">
    <property type="term" value="F:S-adenosylmethionine-dependent methyltransferase activity"/>
    <property type="evidence" value="ECO:0007669"/>
    <property type="project" value="InterPro"/>
</dbReference>
<organism evidence="5 6">
    <name type="scientific">Pedobacter yulinensis</name>
    <dbReference type="NCBI Taxonomy" id="2126353"/>
    <lineage>
        <taxon>Bacteria</taxon>
        <taxon>Pseudomonadati</taxon>
        <taxon>Bacteroidota</taxon>
        <taxon>Sphingobacteriia</taxon>
        <taxon>Sphingobacteriales</taxon>
        <taxon>Sphingobacteriaceae</taxon>
        <taxon>Pedobacter</taxon>
    </lineage>
</organism>
<dbReference type="InterPro" id="IPR051052">
    <property type="entry name" value="Diverse_substrate_MTase"/>
</dbReference>
<dbReference type="PANTHER" id="PTHR44942">
    <property type="entry name" value="METHYLTRANSF_11 DOMAIN-CONTAINING PROTEIN"/>
    <property type="match status" value="1"/>
</dbReference>
<evidence type="ECO:0000256" key="3">
    <source>
        <dbReference type="ARBA" id="ARBA00022679"/>
    </source>
</evidence>
<keyword evidence="2 5" id="KW-0489">Methyltransferase</keyword>
<evidence type="ECO:0000256" key="1">
    <source>
        <dbReference type="ARBA" id="ARBA00008361"/>
    </source>
</evidence>
<evidence type="ECO:0000259" key="4">
    <source>
        <dbReference type="Pfam" id="PF08241"/>
    </source>
</evidence>
<dbReference type="OrthoDB" id="9810615at2"/>
<dbReference type="Proteomes" id="UP000240912">
    <property type="component" value="Unassembled WGS sequence"/>
</dbReference>
<dbReference type="RefSeq" id="WP_107215698.1">
    <property type="nucleotide sequence ID" value="NZ_KZ686269.1"/>
</dbReference>